<keyword evidence="3 11" id="KW-0597">Phosphoprotein</keyword>
<dbReference type="InterPro" id="IPR025662">
    <property type="entry name" value="Sigma_54_int_dom_ATP-bd_1"/>
</dbReference>
<evidence type="ECO:0000256" key="11">
    <source>
        <dbReference type="PROSITE-ProRule" id="PRU00169"/>
    </source>
</evidence>
<dbReference type="PRINTS" id="PR01590">
    <property type="entry name" value="HTHFIS"/>
</dbReference>
<dbReference type="SMART" id="SM00448">
    <property type="entry name" value="REC"/>
    <property type="match status" value="1"/>
</dbReference>
<evidence type="ECO:0000256" key="9">
    <source>
        <dbReference type="ARBA" id="ARBA00023159"/>
    </source>
</evidence>
<evidence type="ECO:0000313" key="14">
    <source>
        <dbReference type="EMBL" id="NKE71006.1"/>
    </source>
</evidence>
<evidence type="ECO:0000256" key="6">
    <source>
        <dbReference type="ARBA" id="ARBA00023012"/>
    </source>
</evidence>
<dbReference type="EMBL" id="VTOW01000002">
    <property type="protein sequence ID" value="NKE71006.1"/>
    <property type="molecule type" value="Genomic_DNA"/>
</dbReference>
<dbReference type="Pfam" id="PF02954">
    <property type="entry name" value="HTH_8"/>
    <property type="match status" value="1"/>
</dbReference>
<evidence type="ECO:0000313" key="15">
    <source>
        <dbReference type="Proteomes" id="UP000534783"/>
    </source>
</evidence>
<comment type="subcellular location">
    <subcellularLocation>
        <location evidence="1">Cytoplasm</location>
    </subcellularLocation>
</comment>
<dbReference type="InterPro" id="IPR009057">
    <property type="entry name" value="Homeodomain-like_sf"/>
</dbReference>
<feature type="modified residue" description="4-aspartylphosphate" evidence="11">
    <location>
        <position position="54"/>
    </location>
</feature>
<dbReference type="GO" id="GO:0005737">
    <property type="term" value="C:cytoplasm"/>
    <property type="evidence" value="ECO:0007669"/>
    <property type="project" value="UniProtKB-SubCell"/>
</dbReference>
<keyword evidence="4" id="KW-0547">Nucleotide-binding</keyword>
<dbReference type="PANTHER" id="PTHR32071">
    <property type="entry name" value="TRANSCRIPTIONAL REGULATORY PROTEIN"/>
    <property type="match status" value="1"/>
</dbReference>
<evidence type="ECO:0000256" key="4">
    <source>
        <dbReference type="ARBA" id="ARBA00022741"/>
    </source>
</evidence>
<keyword evidence="10" id="KW-0804">Transcription</keyword>
<evidence type="ECO:0000256" key="1">
    <source>
        <dbReference type="ARBA" id="ARBA00004496"/>
    </source>
</evidence>
<dbReference type="InterPro" id="IPR025943">
    <property type="entry name" value="Sigma_54_int_dom_ATP-bd_2"/>
</dbReference>
<dbReference type="Gene3D" id="1.10.10.60">
    <property type="entry name" value="Homeodomain-like"/>
    <property type="match status" value="1"/>
</dbReference>
<gene>
    <name evidence="14" type="ORF">MNODULE_09675</name>
</gene>
<keyword evidence="2" id="KW-0963">Cytoplasm</keyword>
<evidence type="ECO:0000256" key="2">
    <source>
        <dbReference type="ARBA" id="ARBA00022490"/>
    </source>
</evidence>
<dbReference type="Gene3D" id="3.40.50.300">
    <property type="entry name" value="P-loop containing nucleotide triphosphate hydrolases"/>
    <property type="match status" value="1"/>
</dbReference>
<dbReference type="Pfam" id="PF00158">
    <property type="entry name" value="Sigma54_activat"/>
    <property type="match status" value="1"/>
</dbReference>
<dbReference type="PROSITE" id="PS50110">
    <property type="entry name" value="RESPONSE_REGULATORY"/>
    <property type="match status" value="1"/>
</dbReference>
<dbReference type="PANTHER" id="PTHR32071:SF113">
    <property type="entry name" value="ALGINATE BIOSYNTHESIS TRANSCRIPTIONAL REGULATORY PROTEIN ALGB"/>
    <property type="match status" value="1"/>
</dbReference>
<dbReference type="Proteomes" id="UP000534783">
    <property type="component" value="Unassembled WGS sequence"/>
</dbReference>
<dbReference type="PROSITE" id="PS00675">
    <property type="entry name" value="SIGMA54_INTERACT_1"/>
    <property type="match status" value="1"/>
</dbReference>
<dbReference type="GO" id="GO:0005524">
    <property type="term" value="F:ATP binding"/>
    <property type="evidence" value="ECO:0007669"/>
    <property type="project" value="UniProtKB-KW"/>
</dbReference>
<dbReference type="GO" id="GO:0006355">
    <property type="term" value="P:regulation of DNA-templated transcription"/>
    <property type="evidence" value="ECO:0007669"/>
    <property type="project" value="InterPro"/>
</dbReference>
<keyword evidence="15" id="KW-1185">Reference proteome</keyword>
<keyword evidence="9" id="KW-0010">Activator</keyword>
<dbReference type="GO" id="GO:0000160">
    <property type="term" value="P:phosphorelay signal transduction system"/>
    <property type="evidence" value="ECO:0007669"/>
    <property type="project" value="UniProtKB-KW"/>
</dbReference>
<dbReference type="Pfam" id="PF00072">
    <property type="entry name" value="Response_reg"/>
    <property type="match status" value="1"/>
</dbReference>
<evidence type="ECO:0000256" key="3">
    <source>
        <dbReference type="ARBA" id="ARBA00022553"/>
    </source>
</evidence>
<evidence type="ECO:0000256" key="8">
    <source>
        <dbReference type="ARBA" id="ARBA00023125"/>
    </source>
</evidence>
<dbReference type="FunFam" id="3.40.50.2300:FF:000018">
    <property type="entry name" value="DNA-binding transcriptional regulator NtrC"/>
    <property type="match status" value="1"/>
</dbReference>
<dbReference type="AlphaFoldDB" id="A0A7X6IAS0"/>
<keyword evidence="8" id="KW-0238">DNA-binding</keyword>
<protein>
    <submittedName>
        <fullName evidence="14">Sigma-54-dependent Fis family transcriptional regulator</fullName>
    </submittedName>
</protein>
<dbReference type="GO" id="GO:0043565">
    <property type="term" value="F:sequence-specific DNA binding"/>
    <property type="evidence" value="ECO:0007669"/>
    <property type="project" value="InterPro"/>
</dbReference>
<dbReference type="PROSITE" id="PS50045">
    <property type="entry name" value="SIGMA54_INTERACT_4"/>
    <property type="match status" value="1"/>
</dbReference>
<feature type="domain" description="Response regulatory" evidence="13">
    <location>
        <begin position="5"/>
        <end position="119"/>
    </location>
</feature>
<organism evidence="14 15">
    <name type="scientific">Candidatus Manganitrophus noduliformans</name>
    <dbReference type="NCBI Taxonomy" id="2606439"/>
    <lineage>
        <taxon>Bacteria</taxon>
        <taxon>Pseudomonadati</taxon>
        <taxon>Nitrospirota</taxon>
        <taxon>Nitrospiria</taxon>
        <taxon>Candidatus Troglogloeales</taxon>
        <taxon>Candidatus Manganitrophaceae</taxon>
        <taxon>Candidatus Manganitrophus</taxon>
    </lineage>
</organism>
<dbReference type="CDD" id="cd00009">
    <property type="entry name" value="AAA"/>
    <property type="match status" value="1"/>
</dbReference>
<comment type="caution">
    <text evidence="14">The sequence shown here is derived from an EMBL/GenBank/DDBJ whole genome shotgun (WGS) entry which is preliminary data.</text>
</comment>
<dbReference type="SMART" id="SM00382">
    <property type="entry name" value="AAA"/>
    <property type="match status" value="1"/>
</dbReference>
<accession>A0A7X6IAS0</accession>
<evidence type="ECO:0000259" key="13">
    <source>
        <dbReference type="PROSITE" id="PS50110"/>
    </source>
</evidence>
<dbReference type="InterPro" id="IPR003593">
    <property type="entry name" value="AAA+_ATPase"/>
</dbReference>
<evidence type="ECO:0000256" key="7">
    <source>
        <dbReference type="ARBA" id="ARBA00023015"/>
    </source>
</evidence>
<dbReference type="InterPro" id="IPR027417">
    <property type="entry name" value="P-loop_NTPase"/>
</dbReference>
<dbReference type="PROSITE" id="PS00676">
    <property type="entry name" value="SIGMA54_INTERACT_2"/>
    <property type="match status" value="1"/>
</dbReference>
<dbReference type="SUPFAM" id="SSF52172">
    <property type="entry name" value="CheY-like"/>
    <property type="match status" value="1"/>
</dbReference>
<dbReference type="Gene3D" id="3.40.50.2300">
    <property type="match status" value="1"/>
</dbReference>
<dbReference type="InterPro" id="IPR011006">
    <property type="entry name" value="CheY-like_superfamily"/>
</dbReference>
<keyword evidence="6" id="KW-0902">Two-component regulatory system</keyword>
<dbReference type="SUPFAM" id="SSF52540">
    <property type="entry name" value="P-loop containing nucleoside triphosphate hydrolases"/>
    <property type="match status" value="1"/>
</dbReference>
<dbReference type="RefSeq" id="WP_168059350.1">
    <property type="nucleotide sequence ID" value="NZ_VTOW01000002.1"/>
</dbReference>
<dbReference type="InterPro" id="IPR002197">
    <property type="entry name" value="HTH_Fis"/>
</dbReference>
<reference evidence="14 15" key="1">
    <citation type="journal article" date="2020" name="Nature">
        <title>Bacterial chemolithoautotrophy via manganese oxidation.</title>
        <authorList>
            <person name="Yu H."/>
            <person name="Leadbetter J.R."/>
        </authorList>
    </citation>
    <scope>NUCLEOTIDE SEQUENCE [LARGE SCALE GENOMIC DNA]</scope>
    <source>
        <strain evidence="14 15">Mn-1</strain>
    </source>
</reference>
<dbReference type="FunFam" id="3.40.50.300:FF:000006">
    <property type="entry name" value="DNA-binding transcriptional regulator NtrC"/>
    <property type="match status" value="1"/>
</dbReference>
<proteinExistence type="predicted"/>
<dbReference type="Pfam" id="PF25601">
    <property type="entry name" value="AAA_lid_14"/>
    <property type="match status" value="1"/>
</dbReference>
<sequence>MKKGQILVVDDEKSQREILKVILKTEGYGVQAAGSATEALRMAEEESFDLVLSDLKMPDNDGLFILDRLFKINPAVCIIIMTAHGTIDSAVEAIKKGAFDYLTKPLDREELLISVARAFEKLNLVHQNKMLQEQLSERFGLSNMIGNHVKMQEIFKTVRKIANSTATVLIFGESGTGKELIARAIHYNSIRGDKPFLAINCAAIPDTLIESELFGYEKGAFTGATGRGIGLFEAADGGSLFLDEVGDLSLTMQAKILRTIQQREIRRIGGREEIKIDVRVIAATNKNLEAEIQEGSFREDLFYRLNVISIGLPSLAERATDIPALTDHFIEKYNQRSDKRIKGISRPALRLLLDYSWPGNVRQLESTIERAVLLCEGETIETEDLPQEIRLKSFSSDRIAFDIPPQGFSLEEFEKELLMKAMEKSNGVIAKAAKLLGISYRTLQYRLEKFNIRKEEDPLVRSILPMQKGK</sequence>
<dbReference type="FunFam" id="1.10.8.60:FF:000014">
    <property type="entry name" value="DNA-binding transcriptional regulator NtrC"/>
    <property type="match status" value="1"/>
</dbReference>
<feature type="domain" description="Sigma-54 factor interaction" evidence="12">
    <location>
        <begin position="144"/>
        <end position="373"/>
    </location>
</feature>
<evidence type="ECO:0000259" key="12">
    <source>
        <dbReference type="PROSITE" id="PS50045"/>
    </source>
</evidence>
<evidence type="ECO:0000256" key="10">
    <source>
        <dbReference type="ARBA" id="ARBA00023163"/>
    </source>
</evidence>
<evidence type="ECO:0000256" key="5">
    <source>
        <dbReference type="ARBA" id="ARBA00022840"/>
    </source>
</evidence>
<keyword evidence="7" id="KW-0805">Transcription regulation</keyword>
<dbReference type="InterPro" id="IPR058031">
    <property type="entry name" value="AAA_lid_NorR"/>
</dbReference>
<name>A0A7X6IAS0_9BACT</name>
<dbReference type="InterPro" id="IPR002078">
    <property type="entry name" value="Sigma_54_int"/>
</dbReference>
<dbReference type="SUPFAM" id="SSF46689">
    <property type="entry name" value="Homeodomain-like"/>
    <property type="match status" value="1"/>
</dbReference>
<keyword evidence="5" id="KW-0067">ATP-binding</keyword>
<dbReference type="InterPro" id="IPR001789">
    <property type="entry name" value="Sig_transdc_resp-reg_receiver"/>
</dbReference>
<dbReference type="Gene3D" id="1.10.8.60">
    <property type="match status" value="1"/>
</dbReference>